<accession>A0A1C7PD79</accession>
<sequence length="323" mass="35980">MAALAAAAHAGDQFPSVAKPMSDAVTGGAATGIDKSSFRIMLENDVFFGHDKDYTNGTRLDYVGDISENRKYGISLTQLIFTPQQHANYPLVGQHPYAGYLAAGVGYIITGEENSTTFEFQLGTTGKPSIARECQWLIHKVGTMDSWDGWGYQLPSEVTMQLSVRQDRRLRSLESRSSTGFQTDGLMYGRAEAGTVSVRAGIGFIFRFGYNLPPSMNDYTINGANYGVSPFLDRTYDREANSYYGIVGFYGQYVVHDLFIDGTVFHHVDTHVSKIPWQGEVYAGVGVRHKDVDYFFGAIYKSNQYRTQRGYTLLGNVQVKWNF</sequence>
<protein>
    <submittedName>
        <fullName evidence="1">Uncharacterized protein conserved in bacteria (Duf2219)</fullName>
    </submittedName>
</protein>
<dbReference type="AlphaFoldDB" id="A0A1C7PD79"/>
<name>A0A1C7PD79_9BACT</name>
<dbReference type="EMBL" id="LT629973">
    <property type="protein sequence ID" value="SEH83302.1"/>
    <property type="molecule type" value="Genomic_DNA"/>
</dbReference>
<dbReference type="RefSeq" id="WP_067774014.1">
    <property type="nucleotide sequence ID" value="NZ_LIGX01000017.1"/>
</dbReference>
<dbReference type="InterPro" id="IPR037107">
    <property type="entry name" value="Put_OMP_sf"/>
</dbReference>
<dbReference type="STRING" id="1679444.PYTT_1082"/>
<dbReference type="KEGG" id="agl:PYTT_1082"/>
<gene>
    <name evidence="1" type="ORF">PYTT_1082</name>
</gene>
<organism evidence="1 2">
    <name type="scientific">Akkermansia glycaniphila</name>
    <dbReference type="NCBI Taxonomy" id="1679444"/>
    <lineage>
        <taxon>Bacteria</taxon>
        <taxon>Pseudomonadati</taxon>
        <taxon>Verrucomicrobiota</taxon>
        <taxon>Verrucomicrobiia</taxon>
        <taxon>Verrucomicrobiales</taxon>
        <taxon>Akkermansiaceae</taxon>
        <taxon>Akkermansia</taxon>
    </lineage>
</organism>
<proteinExistence type="predicted"/>
<dbReference type="Proteomes" id="UP000176204">
    <property type="component" value="Chromosome I"/>
</dbReference>
<reference evidence="2" key="1">
    <citation type="submission" date="2016-09" db="EMBL/GenBank/DDBJ databases">
        <authorList>
            <person name="Koehorst J."/>
        </authorList>
    </citation>
    <scope>NUCLEOTIDE SEQUENCE [LARGE SCALE GENOMIC DNA]</scope>
</reference>
<dbReference type="InterPro" id="IPR018707">
    <property type="entry name" value="LpxR"/>
</dbReference>
<evidence type="ECO:0000313" key="2">
    <source>
        <dbReference type="Proteomes" id="UP000176204"/>
    </source>
</evidence>
<evidence type="ECO:0000313" key="1">
    <source>
        <dbReference type="EMBL" id="SEH83302.1"/>
    </source>
</evidence>
<dbReference type="Gene3D" id="2.40.128.140">
    <property type="entry name" value="Outer membrane protein"/>
    <property type="match status" value="1"/>
</dbReference>
<keyword evidence="2" id="KW-1185">Reference proteome</keyword>
<dbReference type="Pfam" id="PF09982">
    <property type="entry name" value="LpxR"/>
    <property type="match status" value="1"/>
</dbReference>